<dbReference type="Proteomes" id="UP001596456">
    <property type="component" value="Unassembled WGS sequence"/>
</dbReference>
<proteinExistence type="predicted"/>
<dbReference type="PRINTS" id="PR01021">
    <property type="entry name" value="OMPADOMAIN"/>
</dbReference>
<evidence type="ECO:0000313" key="9">
    <source>
        <dbReference type="Proteomes" id="UP001596456"/>
    </source>
</evidence>
<dbReference type="InterPro" id="IPR050330">
    <property type="entry name" value="Bact_OuterMem_StrucFunc"/>
</dbReference>
<evidence type="ECO:0000256" key="6">
    <source>
        <dbReference type="SAM" id="SignalP"/>
    </source>
</evidence>
<comment type="caution">
    <text evidence="8">The sequence shown here is derived from an EMBL/GenBank/DDBJ whole genome shotgun (WGS) entry which is preliminary data.</text>
</comment>
<dbReference type="Gene3D" id="3.30.1330.60">
    <property type="entry name" value="OmpA-like domain"/>
    <property type="match status" value="1"/>
</dbReference>
<evidence type="ECO:0000259" key="7">
    <source>
        <dbReference type="PROSITE" id="PS51123"/>
    </source>
</evidence>
<dbReference type="PROSITE" id="PS51257">
    <property type="entry name" value="PROKAR_LIPOPROTEIN"/>
    <property type="match status" value="1"/>
</dbReference>
<evidence type="ECO:0000256" key="4">
    <source>
        <dbReference type="PROSITE-ProRule" id="PRU00473"/>
    </source>
</evidence>
<dbReference type="InterPro" id="IPR006665">
    <property type="entry name" value="OmpA-like"/>
</dbReference>
<name>A0ABW2KXZ8_9PROT</name>
<dbReference type="PANTHER" id="PTHR30329:SF21">
    <property type="entry name" value="LIPOPROTEIN YIAD-RELATED"/>
    <property type="match status" value="1"/>
</dbReference>
<keyword evidence="3" id="KW-0998">Cell outer membrane</keyword>
<evidence type="ECO:0000256" key="3">
    <source>
        <dbReference type="ARBA" id="ARBA00023237"/>
    </source>
</evidence>
<protein>
    <submittedName>
        <fullName evidence="8">OmpA family protein</fullName>
    </submittedName>
</protein>
<dbReference type="Pfam" id="PF00691">
    <property type="entry name" value="OmpA"/>
    <property type="match status" value="1"/>
</dbReference>
<keyword evidence="2 4" id="KW-0472">Membrane</keyword>
<dbReference type="RefSeq" id="WP_377359544.1">
    <property type="nucleotide sequence ID" value="NZ_JBHTCM010000010.1"/>
</dbReference>
<dbReference type="InterPro" id="IPR006664">
    <property type="entry name" value="OMP_bac"/>
</dbReference>
<dbReference type="InterPro" id="IPR025511">
    <property type="entry name" value="DUF4398"/>
</dbReference>
<evidence type="ECO:0000313" key="8">
    <source>
        <dbReference type="EMBL" id="MFC7334056.1"/>
    </source>
</evidence>
<feature type="domain" description="OmpA-like" evidence="7">
    <location>
        <begin position="157"/>
        <end position="273"/>
    </location>
</feature>
<feature type="signal peptide" evidence="6">
    <location>
        <begin position="1"/>
        <end position="29"/>
    </location>
</feature>
<dbReference type="SUPFAM" id="SSF103088">
    <property type="entry name" value="OmpA-like"/>
    <property type="match status" value="1"/>
</dbReference>
<keyword evidence="9" id="KW-1185">Reference proteome</keyword>
<evidence type="ECO:0000256" key="5">
    <source>
        <dbReference type="SAM" id="Coils"/>
    </source>
</evidence>
<dbReference type="EMBL" id="JBHTCM010000010">
    <property type="protein sequence ID" value="MFC7334056.1"/>
    <property type="molecule type" value="Genomic_DNA"/>
</dbReference>
<dbReference type="Pfam" id="PF14346">
    <property type="entry name" value="DUF4398"/>
    <property type="match status" value="1"/>
</dbReference>
<sequence>MTTRPDPRRRLRPLPAAAALVLLAACASAPESYPPLARVQQELADARTANVAAQAPVAFQEAERSVERAQSRLGSAEEEELEHLTYLAEVRLQTARAEAEAARFRQERQDLVAQRESILRSAREDQLALAQNVAEEDRQRIQQLESQLQQYQARETEAGTVLTLSNINFDLDSATLSPGDRQRLRPLAEYLRSQPDRAVLIEGHTDSQGAAEYNERLSQRRAEAVRDFLVEQGIQAARITTRGLGEEVPVASNETQAGRLQNRRIEVTVENPPPRAAAAGG</sequence>
<evidence type="ECO:0000256" key="1">
    <source>
        <dbReference type="ARBA" id="ARBA00004442"/>
    </source>
</evidence>
<dbReference type="CDD" id="cd07185">
    <property type="entry name" value="OmpA_C-like"/>
    <property type="match status" value="1"/>
</dbReference>
<evidence type="ECO:0000256" key="2">
    <source>
        <dbReference type="ARBA" id="ARBA00023136"/>
    </source>
</evidence>
<feature type="coiled-coil region" evidence="5">
    <location>
        <begin position="59"/>
        <end position="154"/>
    </location>
</feature>
<dbReference type="PANTHER" id="PTHR30329">
    <property type="entry name" value="STATOR ELEMENT OF FLAGELLAR MOTOR COMPLEX"/>
    <property type="match status" value="1"/>
</dbReference>
<organism evidence="8 9">
    <name type="scientific">Rhodocista pekingensis</name>
    <dbReference type="NCBI Taxonomy" id="201185"/>
    <lineage>
        <taxon>Bacteria</taxon>
        <taxon>Pseudomonadati</taxon>
        <taxon>Pseudomonadota</taxon>
        <taxon>Alphaproteobacteria</taxon>
        <taxon>Rhodospirillales</taxon>
        <taxon>Azospirillaceae</taxon>
        <taxon>Rhodocista</taxon>
    </lineage>
</organism>
<comment type="subcellular location">
    <subcellularLocation>
        <location evidence="1">Cell outer membrane</location>
    </subcellularLocation>
</comment>
<keyword evidence="5" id="KW-0175">Coiled coil</keyword>
<keyword evidence="6" id="KW-0732">Signal</keyword>
<dbReference type="InterPro" id="IPR036737">
    <property type="entry name" value="OmpA-like_sf"/>
</dbReference>
<feature type="chain" id="PRO_5047147372" evidence="6">
    <location>
        <begin position="30"/>
        <end position="281"/>
    </location>
</feature>
<gene>
    <name evidence="8" type="ORF">ACFQPS_12865</name>
</gene>
<reference evidence="9" key="1">
    <citation type="journal article" date="2019" name="Int. J. Syst. Evol. Microbiol.">
        <title>The Global Catalogue of Microorganisms (GCM) 10K type strain sequencing project: providing services to taxonomists for standard genome sequencing and annotation.</title>
        <authorList>
            <consortium name="The Broad Institute Genomics Platform"/>
            <consortium name="The Broad Institute Genome Sequencing Center for Infectious Disease"/>
            <person name="Wu L."/>
            <person name="Ma J."/>
        </authorList>
    </citation>
    <scope>NUCLEOTIDE SEQUENCE [LARGE SCALE GENOMIC DNA]</scope>
    <source>
        <strain evidence="9">CGMCC 1.16275</strain>
    </source>
</reference>
<dbReference type="PROSITE" id="PS51123">
    <property type="entry name" value="OMPA_2"/>
    <property type="match status" value="1"/>
</dbReference>
<accession>A0ABW2KXZ8</accession>